<proteinExistence type="predicted"/>
<evidence type="ECO:0008006" key="5">
    <source>
        <dbReference type="Google" id="ProtNLM"/>
    </source>
</evidence>
<comment type="caution">
    <text evidence="3">The sequence shown here is derived from an EMBL/GenBank/DDBJ whole genome shotgun (WGS) entry which is preliminary data.</text>
</comment>
<dbReference type="Pfam" id="PF08896">
    <property type="entry name" value="DUF1842"/>
    <property type="match status" value="1"/>
</dbReference>
<evidence type="ECO:0000259" key="1">
    <source>
        <dbReference type="Pfam" id="PF08896"/>
    </source>
</evidence>
<feature type="domain" description="DUF1843" evidence="2">
    <location>
        <begin position="172"/>
        <end position="212"/>
    </location>
</feature>
<reference evidence="4" key="1">
    <citation type="submission" date="2018-02" db="EMBL/GenBank/DDBJ databases">
        <authorList>
            <person name="O'Hara-Hanley K."/>
            <person name="Soby S."/>
        </authorList>
    </citation>
    <scope>NUCLEOTIDE SEQUENCE [LARGE SCALE GENOMIC DNA]</scope>
    <source>
        <strain evidence="4">MWU14-2602</strain>
    </source>
</reference>
<dbReference type="Pfam" id="PF08898">
    <property type="entry name" value="DUF1843"/>
    <property type="match status" value="1"/>
</dbReference>
<gene>
    <name evidence="3" type="ORF">C2I19_19965</name>
</gene>
<name>A0A2S5DAX4_9NEIS</name>
<dbReference type="OrthoDB" id="1491780at2"/>
<accession>A0A2S5DAX4</accession>
<evidence type="ECO:0000313" key="3">
    <source>
        <dbReference type="EMBL" id="POZ60236.1"/>
    </source>
</evidence>
<protein>
    <recommendedName>
        <fullName evidence="5">DUF1842 domain-containing protein</fullName>
    </recommendedName>
</protein>
<organism evidence="3 4">
    <name type="scientific">Chromobacterium alticapitis</name>
    <dbReference type="NCBI Taxonomy" id="2073169"/>
    <lineage>
        <taxon>Bacteria</taxon>
        <taxon>Pseudomonadati</taxon>
        <taxon>Pseudomonadota</taxon>
        <taxon>Betaproteobacteria</taxon>
        <taxon>Neisseriales</taxon>
        <taxon>Chromobacteriaceae</taxon>
        <taxon>Chromobacterium</taxon>
    </lineage>
</organism>
<sequence length="217" mass="23215">MSETTNLSVPPYGTALQQAQGAVGHPQDGLFPVSYIITTGAAGAQNLALTLLVNTVSDTVVGFAKITQAVTPSAEPPFTSDVWGQYTYLTVMPPSDGRILVTAQGNHGGPHANSPVNFKIELLLDRSWTEGTANYSYFNGQAWISLENVPAKLNRELGRLPVSHKPGHPIMPMYAVAIQSAVAKNDSAEISRLKSAAEQQRDSLVGAVRQLKEKFEG</sequence>
<evidence type="ECO:0000313" key="4">
    <source>
        <dbReference type="Proteomes" id="UP000237082"/>
    </source>
</evidence>
<dbReference type="EMBL" id="PQWB01000153">
    <property type="protein sequence ID" value="POZ60236.1"/>
    <property type="molecule type" value="Genomic_DNA"/>
</dbReference>
<keyword evidence="4" id="KW-1185">Reference proteome</keyword>
<evidence type="ECO:0000259" key="2">
    <source>
        <dbReference type="Pfam" id="PF08898"/>
    </source>
</evidence>
<feature type="domain" description="DUF1842" evidence="1">
    <location>
        <begin position="29"/>
        <end position="143"/>
    </location>
</feature>
<dbReference type="RefSeq" id="WP_103904353.1">
    <property type="nucleotide sequence ID" value="NZ_PQWB01000153.1"/>
</dbReference>
<dbReference type="Proteomes" id="UP000237082">
    <property type="component" value="Unassembled WGS sequence"/>
</dbReference>
<dbReference type="InterPro" id="IPR014994">
    <property type="entry name" value="DUF1843"/>
</dbReference>
<dbReference type="AlphaFoldDB" id="A0A2S5DAX4"/>
<dbReference type="InterPro" id="IPR014992">
    <property type="entry name" value="DUF1842"/>
</dbReference>